<proteinExistence type="inferred from homology"/>
<comment type="function">
    <text evidence="1">Possible endonuclease which induces a single-strand cut and initiates DNA replication.</text>
</comment>
<organism evidence="9 10">
    <name type="scientific">Pantoea wallisii</name>
    <dbReference type="NCBI Taxonomy" id="1076551"/>
    <lineage>
        <taxon>Bacteria</taxon>
        <taxon>Pseudomonadati</taxon>
        <taxon>Pseudomonadota</taxon>
        <taxon>Gammaproteobacteria</taxon>
        <taxon>Enterobacterales</taxon>
        <taxon>Erwiniaceae</taxon>
        <taxon>Pantoea</taxon>
    </lineage>
</organism>
<dbReference type="EMBL" id="MLFS01000056">
    <property type="protein sequence ID" value="ORM70949.1"/>
    <property type="molecule type" value="Genomic_DNA"/>
</dbReference>
<evidence type="ECO:0000256" key="5">
    <source>
        <dbReference type="ARBA" id="ARBA00022759"/>
    </source>
</evidence>
<evidence type="ECO:0000259" key="8">
    <source>
        <dbReference type="Pfam" id="PF05840"/>
    </source>
</evidence>
<feature type="region of interest" description="Disordered" evidence="7">
    <location>
        <begin position="615"/>
        <end position="644"/>
    </location>
</feature>
<dbReference type="GO" id="GO:0004519">
    <property type="term" value="F:endonuclease activity"/>
    <property type="evidence" value="ECO:0007669"/>
    <property type="project" value="UniProtKB-KW"/>
</dbReference>
<keyword evidence="4" id="KW-0540">Nuclease</keyword>
<evidence type="ECO:0000256" key="7">
    <source>
        <dbReference type="SAM" id="MobiDB-lite"/>
    </source>
</evidence>
<sequence length="644" mass="73559">MPYLCHAEQQRRAQGYLALIAAQQALARQPGWIQFTLKRRMDVLENRHGAARANRWLTAVFARRLLPRLEQVHQQYRIDTLQRGTASLLAGSGDARAAGTLWELVRRFNRLPEMSRADVDLLAGDIAHFIFAEQAQMHTQCRDESDYRYTHRLYMLAATITRELRQSAPLWHTVTSRLFDPEAIAPAILRMQSTKWWQRQLRRMAAAWREHLHIALGNVCKQKTAYVSPLALTEWREQKRRTREFLKGLELEDECGNRISLIDKHDGSIANPAIRRCELMTRLRGFETLCTALGFVGDLFTITAPSAWHATLSSGYANRRWNGASPADTQRYLCHLWQKIRARLQRENLRVFGLRVAEPHHDATPHWHLLLFMPPHQREPVRAVLREYALQQESDELSSAQAQQARLHVTAIDAAKGSATGYLAKYIAKNIDGYATDAEQDHESGKPLREMAAAVSAWAARWHIRQFQFVGGAPVTVYRELRRLADSDSVRGLDADFAAAHQAADRGDWAGYVQAQGGVLVRRQDLAVRNWYQADNTLNAYGEVQQRIKGVYATAVGADTPILTRLIVWKIVPKRVAASAPWSSVNNCTPIVACRDLPQLDRRQRRRLLVQMRARQRPPPQRLFRSAAQDELYRAKPQMPPPAY</sequence>
<feature type="domain" description="Replication gene A protein-like" evidence="8">
    <location>
        <begin position="118"/>
        <end position="434"/>
    </location>
</feature>
<dbReference type="Proteomes" id="UP000193104">
    <property type="component" value="Unassembled WGS sequence"/>
</dbReference>
<accession>A0A1X1D2R8</accession>
<keyword evidence="5" id="KW-0255">Endonuclease</keyword>
<comment type="similarity">
    <text evidence="2">Belongs to the phage GPA family.</text>
</comment>
<keyword evidence="6" id="KW-0378">Hydrolase</keyword>
<protein>
    <submittedName>
        <fullName evidence="9">Replication protein A</fullName>
    </submittedName>
</protein>
<dbReference type="RefSeq" id="WP_128602443.1">
    <property type="nucleotide sequence ID" value="NZ_MLFS01000056.1"/>
</dbReference>
<evidence type="ECO:0000313" key="10">
    <source>
        <dbReference type="Proteomes" id="UP000193104"/>
    </source>
</evidence>
<dbReference type="STRING" id="1076551.HA48_17105"/>
<evidence type="ECO:0000256" key="6">
    <source>
        <dbReference type="ARBA" id="ARBA00022801"/>
    </source>
</evidence>
<evidence type="ECO:0000256" key="1">
    <source>
        <dbReference type="ARBA" id="ARBA00003293"/>
    </source>
</evidence>
<dbReference type="GO" id="GO:0006260">
    <property type="term" value="P:DNA replication"/>
    <property type="evidence" value="ECO:0007669"/>
    <property type="project" value="UniProtKB-KW"/>
</dbReference>
<keyword evidence="10" id="KW-1185">Reference proteome</keyword>
<evidence type="ECO:0000313" key="9">
    <source>
        <dbReference type="EMBL" id="ORM70949.1"/>
    </source>
</evidence>
<keyword evidence="3" id="KW-0235">DNA replication</keyword>
<gene>
    <name evidence="9" type="ORF">HA48_17105</name>
</gene>
<dbReference type="OrthoDB" id="5568266at2"/>
<dbReference type="AlphaFoldDB" id="A0A1X1D2R8"/>
<evidence type="ECO:0000256" key="4">
    <source>
        <dbReference type="ARBA" id="ARBA00022722"/>
    </source>
</evidence>
<dbReference type="Pfam" id="PF05840">
    <property type="entry name" value="Phage_GPA"/>
    <property type="match status" value="1"/>
</dbReference>
<evidence type="ECO:0000256" key="3">
    <source>
        <dbReference type="ARBA" id="ARBA00022705"/>
    </source>
</evidence>
<reference evidence="9 10" key="1">
    <citation type="journal article" date="2017" name="Antonie Van Leeuwenhoek">
        <title>Phylogenomic resolution of the bacterial genus Pantoea and its relationship with Erwinia and Tatumella.</title>
        <authorList>
            <person name="Palmer M."/>
            <person name="Steenkamp E.T."/>
            <person name="Coetzee M.P."/>
            <person name="Chan W.Y."/>
            <person name="van Zyl E."/>
            <person name="De Maayer P."/>
            <person name="Coutinho T.A."/>
            <person name="Blom J."/>
            <person name="Smits T.H."/>
            <person name="Duffy B."/>
            <person name="Venter S.N."/>
        </authorList>
    </citation>
    <scope>NUCLEOTIDE SEQUENCE [LARGE SCALE GENOMIC DNA]</scope>
    <source>
        <strain evidence="9 10">LMG 26277</strain>
    </source>
</reference>
<evidence type="ECO:0000256" key="2">
    <source>
        <dbReference type="ARBA" id="ARBA00009260"/>
    </source>
</evidence>
<comment type="caution">
    <text evidence="9">The sequence shown here is derived from an EMBL/GenBank/DDBJ whole genome shotgun (WGS) entry which is preliminary data.</text>
</comment>
<name>A0A1X1D2R8_9GAMM</name>
<dbReference type="InterPro" id="IPR008766">
    <property type="entry name" value="Replication_gene_A-like"/>
</dbReference>
<dbReference type="GO" id="GO:0016787">
    <property type="term" value="F:hydrolase activity"/>
    <property type="evidence" value="ECO:0007669"/>
    <property type="project" value="UniProtKB-KW"/>
</dbReference>